<name>A0A2M3ZS03_9DIPT</name>
<evidence type="ECO:0000313" key="2">
    <source>
        <dbReference type="EMBL" id="MBW31344.1"/>
    </source>
</evidence>
<keyword evidence="1" id="KW-1133">Transmembrane helix</keyword>
<evidence type="ECO:0000256" key="1">
    <source>
        <dbReference type="SAM" id="Phobius"/>
    </source>
</evidence>
<proteinExistence type="predicted"/>
<protein>
    <submittedName>
        <fullName evidence="2">Putative secreted peptide</fullName>
    </submittedName>
</protein>
<feature type="transmembrane region" description="Helical" evidence="1">
    <location>
        <begin position="14"/>
        <end position="32"/>
    </location>
</feature>
<dbReference type="AlphaFoldDB" id="A0A2M3ZS03"/>
<organism evidence="2">
    <name type="scientific">Anopheles braziliensis</name>
    <dbReference type="NCBI Taxonomy" id="58242"/>
    <lineage>
        <taxon>Eukaryota</taxon>
        <taxon>Metazoa</taxon>
        <taxon>Ecdysozoa</taxon>
        <taxon>Arthropoda</taxon>
        <taxon>Hexapoda</taxon>
        <taxon>Insecta</taxon>
        <taxon>Pterygota</taxon>
        <taxon>Neoptera</taxon>
        <taxon>Endopterygota</taxon>
        <taxon>Diptera</taxon>
        <taxon>Nematocera</taxon>
        <taxon>Culicoidea</taxon>
        <taxon>Culicidae</taxon>
        <taxon>Anophelinae</taxon>
        <taxon>Anopheles</taxon>
    </lineage>
</organism>
<accession>A0A2M3ZS03</accession>
<keyword evidence="1" id="KW-0812">Transmembrane</keyword>
<keyword evidence="1" id="KW-0472">Membrane</keyword>
<dbReference type="EMBL" id="GGFM01010593">
    <property type="protein sequence ID" value="MBW31344.1"/>
    <property type="molecule type" value="Transcribed_RNA"/>
</dbReference>
<sequence>MLLAPSSSFSSTVVLRWMVAAVWALEAFRLLLRQSETARTSLCHSNNRNCALALAALVPASCRSVAVATVLP</sequence>
<reference evidence="2" key="1">
    <citation type="submission" date="2018-01" db="EMBL/GenBank/DDBJ databases">
        <title>An insight into the sialome of Amazonian anophelines.</title>
        <authorList>
            <person name="Ribeiro J.M."/>
            <person name="Scarpassa V."/>
            <person name="Calvo E."/>
        </authorList>
    </citation>
    <scope>NUCLEOTIDE SEQUENCE</scope>
    <source>
        <tissue evidence="2">Salivary glands</tissue>
    </source>
</reference>